<dbReference type="PANTHER" id="PTHR35010:SF2">
    <property type="entry name" value="BLL4672 PROTEIN"/>
    <property type="match status" value="1"/>
</dbReference>
<accession>A0ABV8G7S4</accession>
<dbReference type="RefSeq" id="WP_379528776.1">
    <property type="nucleotide sequence ID" value="NZ_JBHSBI010000007.1"/>
</dbReference>
<protein>
    <submittedName>
        <fullName evidence="2">Helix-turn-helix transcriptional regulator</fullName>
    </submittedName>
</protein>
<dbReference type="PROSITE" id="PS50943">
    <property type="entry name" value="HTH_CROC1"/>
    <property type="match status" value="1"/>
</dbReference>
<evidence type="ECO:0000313" key="3">
    <source>
        <dbReference type="Proteomes" id="UP001595851"/>
    </source>
</evidence>
<name>A0ABV8G7S4_9ACTN</name>
<gene>
    <name evidence="2" type="ORF">ACFOY2_15865</name>
</gene>
<dbReference type="InterPro" id="IPR001387">
    <property type="entry name" value="Cro/C1-type_HTH"/>
</dbReference>
<dbReference type="InterPro" id="IPR010982">
    <property type="entry name" value="Lambda_DNA-bd_dom_sf"/>
</dbReference>
<proteinExistence type="predicted"/>
<evidence type="ECO:0000313" key="2">
    <source>
        <dbReference type="EMBL" id="MFC4008708.1"/>
    </source>
</evidence>
<dbReference type="Pfam" id="PF17765">
    <property type="entry name" value="MLTR_LBD"/>
    <property type="match status" value="1"/>
</dbReference>
<dbReference type="Gene3D" id="3.30.450.180">
    <property type="match status" value="1"/>
</dbReference>
<dbReference type="Pfam" id="PF13560">
    <property type="entry name" value="HTH_31"/>
    <property type="match status" value="1"/>
</dbReference>
<organism evidence="2 3">
    <name type="scientific">Nonomuraea purpurea</name>
    <dbReference type="NCBI Taxonomy" id="1849276"/>
    <lineage>
        <taxon>Bacteria</taxon>
        <taxon>Bacillati</taxon>
        <taxon>Actinomycetota</taxon>
        <taxon>Actinomycetes</taxon>
        <taxon>Streptosporangiales</taxon>
        <taxon>Streptosporangiaceae</taxon>
        <taxon>Nonomuraea</taxon>
    </lineage>
</organism>
<feature type="domain" description="HTH cro/C1-type" evidence="1">
    <location>
        <begin position="32"/>
        <end position="83"/>
    </location>
</feature>
<dbReference type="InterPro" id="IPR041413">
    <property type="entry name" value="MLTR_LBD"/>
</dbReference>
<comment type="caution">
    <text evidence="2">The sequence shown here is derived from an EMBL/GenBank/DDBJ whole genome shotgun (WGS) entry which is preliminary data.</text>
</comment>
<keyword evidence="3" id="KW-1185">Reference proteome</keyword>
<evidence type="ECO:0000259" key="1">
    <source>
        <dbReference type="PROSITE" id="PS50943"/>
    </source>
</evidence>
<dbReference type="CDD" id="cd00093">
    <property type="entry name" value="HTH_XRE"/>
    <property type="match status" value="1"/>
</dbReference>
<dbReference type="PANTHER" id="PTHR35010">
    <property type="entry name" value="BLL4672 PROTEIN-RELATED"/>
    <property type="match status" value="1"/>
</dbReference>
<sequence>MTDAQNALGSTLRVWRDRLSPDEAGLPSGSGRRATGLRREELAALAGLSVDYVVRLEQGRATNPSEQVIAALARALHLDVAERDHLYRLAGLLPPAPGRVSSHLTPGVQRLITRLGDLPLAVFTADWTLLTWTPLWATLIGDPLEAPAAERNFVRATFLAPADRQWQVRSERGEDAVEAALVADLRAAQATYPDDPGLRRLIAECRAASPRFAGLWASGAVGTHDGDRKTITHRVVGDLTLDCDVLTVAGTDLKVVVYTAAAHSPEADKLDFLRVTAIRAPAASPE</sequence>
<dbReference type="SMART" id="SM00530">
    <property type="entry name" value="HTH_XRE"/>
    <property type="match status" value="1"/>
</dbReference>
<dbReference type="Proteomes" id="UP001595851">
    <property type="component" value="Unassembled WGS sequence"/>
</dbReference>
<dbReference type="Gene3D" id="1.10.260.40">
    <property type="entry name" value="lambda repressor-like DNA-binding domains"/>
    <property type="match status" value="1"/>
</dbReference>
<dbReference type="SUPFAM" id="SSF47413">
    <property type="entry name" value="lambda repressor-like DNA-binding domains"/>
    <property type="match status" value="1"/>
</dbReference>
<dbReference type="EMBL" id="JBHSBI010000007">
    <property type="protein sequence ID" value="MFC4008708.1"/>
    <property type="molecule type" value="Genomic_DNA"/>
</dbReference>
<reference evidence="3" key="1">
    <citation type="journal article" date="2019" name="Int. J. Syst. Evol. Microbiol.">
        <title>The Global Catalogue of Microorganisms (GCM) 10K type strain sequencing project: providing services to taxonomists for standard genome sequencing and annotation.</title>
        <authorList>
            <consortium name="The Broad Institute Genomics Platform"/>
            <consortium name="The Broad Institute Genome Sequencing Center for Infectious Disease"/>
            <person name="Wu L."/>
            <person name="Ma J."/>
        </authorList>
    </citation>
    <scope>NUCLEOTIDE SEQUENCE [LARGE SCALE GENOMIC DNA]</scope>
    <source>
        <strain evidence="3">TBRC 1276</strain>
    </source>
</reference>